<evidence type="ECO:0000313" key="2">
    <source>
        <dbReference type="EMBL" id="QLY79188.1"/>
    </source>
</evidence>
<gene>
    <name evidence="2" type="ORF">HZF06_19235</name>
</gene>
<feature type="compositionally biased region" description="Gly residues" evidence="1">
    <location>
        <begin position="21"/>
        <end position="30"/>
    </location>
</feature>
<evidence type="ECO:0008006" key="4">
    <source>
        <dbReference type="Google" id="ProtNLM"/>
    </source>
</evidence>
<protein>
    <recommendedName>
        <fullName evidence="4">DUF4355 domain-containing protein</fullName>
    </recommendedName>
</protein>
<feature type="region of interest" description="Disordered" evidence="1">
    <location>
        <begin position="66"/>
        <end position="96"/>
    </location>
</feature>
<dbReference type="RefSeq" id="WP_181601404.1">
    <property type="nucleotide sequence ID" value="NZ_CP059378.1"/>
</dbReference>
<feature type="region of interest" description="Disordered" evidence="1">
    <location>
        <begin position="159"/>
        <end position="186"/>
    </location>
</feature>
<dbReference type="AlphaFoldDB" id="A0A7D6VQ45"/>
<organism evidence="2 3">
    <name type="scientific">Clostridium intestinale</name>
    <dbReference type="NCBI Taxonomy" id="36845"/>
    <lineage>
        <taxon>Bacteria</taxon>
        <taxon>Bacillati</taxon>
        <taxon>Bacillota</taxon>
        <taxon>Clostridia</taxon>
        <taxon>Eubacteriales</taxon>
        <taxon>Clostridiaceae</taxon>
        <taxon>Clostridium</taxon>
    </lineage>
</organism>
<dbReference type="Proteomes" id="UP000512286">
    <property type="component" value="Chromosome"/>
</dbReference>
<sequence>MYLMNLRRNLLKGKMREADNGGSGGNGGGTEETKEGEEDKGEEEVKTFTQDEVDKLIKDRVAREKKGQLSKEEIKAYQDWKDSQKTDEEKKNEAVTNADKARIAAEERATALEAKVTCLSKGVKSDFTDDVVILAKAMVSDEVTMEQAIENVLKKYPHFTGSSEGEEETNGFKKVGGGKGEQKKSSEEVLKAAFGIK</sequence>
<evidence type="ECO:0000256" key="1">
    <source>
        <dbReference type="SAM" id="MobiDB-lite"/>
    </source>
</evidence>
<reference evidence="2 3" key="1">
    <citation type="submission" date="2020-07" db="EMBL/GenBank/DDBJ databases">
        <title>Electron transfer.</title>
        <authorList>
            <person name="Huang L."/>
            <person name="Liu X."/>
            <person name="Zhou S."/>
        </authorList>
    </citation>
    <scope>NUCLEOTIDE SEQUENCE [LARGE SCALE GENOMIC DNA]</scope>
    <source>
        <strain evidence="2 3">Lx1</strain>
    </source>
</reference>
<proteinExistence type="predicted"/>
<evidence type="ECO:0000313" key="3">
    <source>
        <dbReference type="Proteomes" id="UP000512286"/>
    </source>
</evidence>
<accession>A0A7D6VQ45</accession>
<name>A0A7D6VQ45_9CLOT</name>
<dbReference type="KEGG" id="cint:HZF06_19235"/>
<dbReference type="EMBL" id="CP059378">
    <property type="protein sequence ID" value="QLY79188.1"/>
    <property type="molecule type" value="Genomic_DNA"/>
</dbReference>
<feature type="region of interest" description="Disordered" evidence="1">
    <location>
        <begin position="13"/>
        <end position="50"/>
    </location>
</feature>